<dbReference type="EMBL" id="KN838578">
    <property type="protein sequence ID" value="KIK03575.1"/>
    <property type="molecule type" value="Genomic_DNA"/>
</dbReference>
<dbReference type="AlphaFoldDB" id="A0A0C9WVN1"/>
<dbReference type="Proteomes" id="UP000054477">
    <property type="component" value="Unassembled WGS sequence"/>
</dbReference>
<reference evidence="2 3" key="1">
    <citation type="submission" date="2014-04" db="EMBL/GenBank/DDBJ databases">
        <authorList>
            <consortium name="DOE Joint Genome Institute"/>
            <person name="Kuo A."/>
            <person name="Kohler A."/>
            <person name="Nagy L.G."/>
            <person name="Floudas D."/>
            <person name="Copeland A."/>
            <person name="Barry K.W."/>
            <person name="Cichocki N."/>
            <person name="Veneault-Fourrey C."/>
            <person name="LaButti K."/>
            <person name="Lindquist E.A."/>
            <person name="Lipzen A."/>
            <person name="Lundell T."/>
            <person name="Morin E."/>
            <person name="Murat C."/>
            <person name="Sun H."/>
            <person name="Tunlid A."/>
            <person name="Henrissat B."/>
            <person name="Grigoriev I.V."/>
            <person name="Hibbett D.S."/>
            <person name="Martin F."/>
            <person name="Nordberg H.P."/>
            <person name="Cantor M.N."/>
            <person name="Hua S.X."/>
        </authorList>
    </citation>
    <scope>NUCLEOTIDE SEQUENCE [LARGE SCALE GENOMIC DNA]</scope>
    <source>
        <strain evidence="2 3">LaAM-08-1</strain>
    </source>
</reference>
<evidence type="ECO:0000256" key="1">
    <source>
        <dbReference type="SAM" id="MobiDB-lite"/>
    </source>
</evidence>
<proteinExistence type="predicted"/>
<sequence length="92" mass="10641">MPAIKKNPATTVTYEYLRQGRSKSNQTAHSRHGRSRSRRNRAIHSTCQCAHIGTNPWYYVGLIDMLGSTERDSSQIQKFCKGYVSHIRRFLQ</sequence>
<dbReference type="HOGENOM" id="CLU_2413593_0_0_1"/>
<keyword evidence="3" id="KW-1185">Reference proteome</keyword>
<feature type="region of interest" description="Disordered" evidence="1">
    <location>
        <begin position="1"/>
        <end position="42"/>
    </location>
</feature>
<name>A0A0C9WVN1_9AGAR</name>
<protein>
    <submittedName>
        <fullName evidence="2">Uncharacterized protein</fullName>
    </submittedName>
</protein>
<reference evidence="3" key="2">
    <citation type="submission" date="2015-01" db="EMBL/GenBank/DDBJ databases">
        <title>Evolutionary Origins and Diversification of the Mycorrhizal Mutualists.</title>
        <authorList>
            <consortium name="DOE Joint Genome Institute"/>
            <consortium name="Mycorrhizal Genomics Consortium"/>
            <person name="Kohler A."/>
            <person name="Kuo A."/>
            <person name="Nagy L.G."/>
            <person name="Floudas D."/>
            <person name="Copeland A."/>
            <person name="Barry K.W."/>
            <person name="Cichocki N."/>
            <person name="Veneault-Fourrey C."/>
            <person name="LaButti K."/>
            <person name="Lindquist E.A."/>
            <person name="Lipzen A."/>
            <person name="Lundell T."/>
            <person name="Morin E."/>
            <person name="Murat C."/>
            <person name="Riley R."/>
            <person name="Ohm R."/>
            <person name="Sun H."/>
            <person name="Tunlid A."/>
            <person name="Henrissat B."/>
            <person name="Grigoriev I.V."/>
            <person name="Hibbett D.S."/>
            <person name="Martin F."/>
        </authorList>
    </citation>
    <scope>NUCLEOTIDE SEQUENCE [LARGE SCALE GENOMIC DNA]</scope>
    <source>
        <strain evidence="3">LaAM-08-1</strain>
    </source>
</reference>
<organism evidence="2 3">
    <name type="scientific">Laccaria amethystina LaAM-08-1</name>
    <dbReference type="NCBI Taxonomy" id="1095629"/>
    <lineage>
        <taxon>Eukaryota</taxon>
        <taxon>Fungi</taxon>
        <taxon>Dikarya</taxon>
        <taxon>Basidiomycota</taxon>
        <taxon>Agaricomycotina</taxon>
        <taxon>Agaricomycetes</taxon>
        <taxon>Agaricomycetidae</taxon>
        <taxon>Agaricales</taxon>
        <taxon>Agaricineae</taxon>
        <taxon>Hydnangiaceae</taxon>
        <taxon>Laccaria</taxon>
    </lineage>
</organism>
<evidence type="ECO:0000313" key="2">
    <source>
        <dbReference type="EMBL" id="KIK03575.1"/>
    </source>
</evidence>
<feature type="compositionally biased region" description="Basic residues" evidence="1">
    <location>
        <begin position="29"/>
        <end position="42"/>
    </location>
</feature>
<accession>A0A0C9WVN1</accession>
<gene>
    <name evidence="2" type="ORF">K443DRAFT_468867</name>
</gene>
<evidence type="ECO:0000313" key="3">
    <source>
        <dbReference type="Proteomes" id="UP000054477"/>
    </source>
</evidence>